<evidence type="ECO:0000256" key="3">
    <source>
        <dbReference type="PROSITE-ProRule" id="PRU00221"/>
    </source>
</evidence>
<protein>
    <submittedName>
        <fullName evidence="5">WD repeat domain 31 (inferred by orthology to a human protein)</fullName>
    </submittedName>
</protein>
<reference evidence="5" key="2">
    <citation type="submission" date="2015-08" db="UniProtKB">
        <authorList>
            <consortium name="WormBaseParasite"/>
        </authorList>
    </citation>
    <scope>IDENTIFICATION</scope>
</reference>
<feature type="repeat" description="WD" evidence="3">
    <location>
        <begin position="103"/>
        <end position="146"/>
    </location>
</feature>
<dbReference type="SMART" id="SM00320">
    <property type="entry name" value="WD40"/>
    <property type="match status" value="6"/>
</dbReference>
<evidence type="ECO:0000313" key="4">
    <source>
        <dbReference type="Proteomes" id="UP000035680"/>
    </source>
</evidence>
<dbReference type="InterPro" id="IPR020472">
    <property type="entry name" value="WD40_PAC1"/>
</dbReference>
<feature type="repeat" description="WD" evidence="3">
    <location>
        <begin position="188"/>
        <end position="229"/>
    </location>
</feature>
<evidence type="ECO:0000313" key="5">
    <source>
        <dbReference type="WBParaSite" id="SVE_0841500.1"/>
    </source>
</evidence>
<accession>A0A0K0FHQ0</accession>
<dbReference type="Pfam" id="PF00400">
    <property type="entry name" value="WD40"/>
    <property type="match status" value="3"/>
</dbReference>
<proteinExistence type="predicted"/>
<dbReference type="Gene3D" id="2.130.10.10">
    <property type="entry name" value="YVTN repeat-like/Quinoprotein amine dehydrogenase"/>
    <property type="match status" value="2"/>
</dbReference>
<dbReference type="InterPro" id="IPR019775">
    <property type="entry name" value="WD40_repeat_CS"/>
</dbReference>
<sequence length="381" mass="42573">MPISLGKIFSRFKDINNQLLGGSYTSISTQDPNDVLISQEFDRRLPTSYSMNHVEKKKFYTRSVHKGTVGCLVSVRTGMYISGGADSSLALHNIDTGACTLKWIGHTNEVTKVAYRHTSGKHYVLSGSRDTTLKLWQFNKQTTEQTFEGHDLTVTGLVILEDDKIVSGSRDTTIRLWDINTGKNIYHVERSRNLITHMSLSSTTNTIAQSSEDKEIKIWDAKNLELISAMPKKHHIQTYVDMSQDGLYCLSSSNGFNGDGCEITLWDLRANKILRVFKGHESSVSSATFLYQQVTWKKLMLSTSAMNTVKIWNVDDGNCLWTEEIPIRSDLMAGVGFIDGNIIVSGTNSVLCHLRLLGRAGRLYLKTTSVQNDTIISDTSV</sequence>
<dbReference type="InterPro" id="IPR036322">
    <property type="entry name" value="WD40_repeat_dom_sf"/>
</dbReference>
<dbReference type="PROSITE" id="PS00678">
    <property type="entry name" value="WD_REPEATS_1"/>
    <property type="match status" value="1"/>
</dbReference>
<feature type="repeat" description="WD" evidence="3">
    <location>
        <begin position="277"/>
        <end position="322"/>
    </location>
</feature>
<dbReference type="PANTHER" id="PTHR19869:SF1">
    <property type="entry name" value="WD REPEAT-CONTAINING PROTEIN 31"/>
    <property type="match status" value="1"/>
</dbReference>
<feature type="repeat" description="WD" evidence="3">
    <location>
        <begin position="147"/>
        <end position="187"/>
    </location>
</feature>
<evidence type="ECO:0000256" key="1">
    <source>
        <dbReference type="ARBA" id="ARBA00022574"/>
    </source>
</evidence>
<organism evidence="4 5">
    <name type="scientific">Strongyloides venezuelensis</name>
    <name type="common">Threadworm</name>
    <dbReference type="NCBI Taxonomy" id="75913"/>
    <lineage>
        <taxon>Eukaryota</taxon>
        <taxon>Metazoa</taxon>
        <taxon>Ecdysozoa</taxon>
        <taxon>Nematoda</taxon>
        <taxon>Chromadorea</taxon>
        <taxon>Rhabditida</taxon>
        <taxon>Tylenchina</taxon>
        <taxon>Panagrolaimomorpha</taxon>
        <taxon>Strongyloidoidea</taxon>
        <taxon>Strongyloididae</taxon>
        <taxon>Strongyloides</taxon>
    </lineage>
</organism>
<keyword evidence="1 3" id="KW-0853">WD repeat</keyword>
<dbReference type="STRING" id="75913.A0A0K0FHQ0"/>
<keyword evidence="4" id="KW-1185">Reference proteome</keyword>
<dbReference type="PRINTS" id="PR00320">
    <property type="entry name" value="GPROTEINBRPT"/>
</dbReference>
<dbReference type="AlphaFoldDB" id="A0A0K0FHQ0"/>
<dbReference type="PROSITE" id="PS50082">
    <property type="entry name" value="WD_REPEATS_2"/>
    <property type="match status" value="4"/>
</dbReference>
<dbReference type="PROSITE" id="PS50294">
    <property type="entry name" value="WD_REPEATS_REGION"/>
    <property type="match status" value="2"/>
</dbReference>
<name>A0A0K0FHQ0_STRVS</name>
<dbReference type="InterPro" id="IPR015943">
    <property type="entry name" value="WD40/YVTN_repeat-like_dom_sf"/>
</dbReference>
<dbReference type="SUPFAM" id="SSF50978">
    <property type="entry name" value="WD40 repeat-like"/>
    <property type="match status" value="1"/>
</dbReference>
<dbReference type="Proteomes" id="UP000035680">
    <property type="component" value="Unassembled WGS sequence"/>
</dbReference>
<dbReference type="WBParaSite" id="SVE_0841500.1">
    <property type="protein sequence ID" value="SVE_0841500.1"/>
    <property type="gene ID" value="SVE_0841500"/>
</dbReference>
<dbReference type="PANTHER" id="PTHR19869">
    <property type="entry name" value="SPERMATID WD-REPEAT PROTEIN"/>
    <property type="match status" value="1"/>
</dbReference>
<dbReference type="InterPro" id="IPR040066">
    <property type="entry name" value="WDR31"/>
</dbReference>
<evidence type="ECO:0000256" key="2">
    <source>
        <dbReference type="ARBA" id="ARBA00022737"/>
    </source>
</evidence>
<reference evidence="4" key="1">
    <citation type="submission" date="2014-07" db="EMBL/GenBank/DDBJ databases">
        <authorList>
            <person name="Martin A.A"/>
            <person name="De Silva N."/>
        </authorList>
    </citation>
    <scope>NUCLEOTIDE SEQUENCE</scope>
</reference>
<dbReference type="InterPro" id="IPR001680">
    <property type="entry name" value="WD40_rpt"/>
</dbReference>
<keyword evidence="2" id="KW-0677">Repeat</keyword>